<gene>
    <name evidence="7" type="ORF">TPC1_13278</name>
</gene>
<comment type="subcellular location">
    <subcellularLocation>
        <location evidence="1">Cytoplasm</location>
        <location evidence="1">Cytoskeleton</location>
        <location evidence="1">Microtubule organizing center</location>
        <location evidence="1">Centrosome</location>
        <location evidence="1">Centriole</location>
    </subcellularLocation>
</comment>
<feature type="compositionally biased region" description="Basic and acidic residues" evidence="6">
    <location>
        <begin position="123"/>
        <end position="145"/>
    </location>
</feature>
<dbReference type="GO" id="GO:0005814">
    <property type="term" value="C:centriole"/>
    <property type="evidence" value="ECO:0007669"/>
    <property type="project" value="UniProtKB-SubCell"/>
</dbReference>
<dbReference type="InterPro" id="IPR051877">
    <property type="entry name" value="Centriole_BasalBody_StrucProt"/>
</dbReference>
<evidence type="ECO:0000256" key="2">
    <source>
        <dbReference type="ARBA" id="ARBA00022490"/>
    </source>
</evidence>
<evidence type="ECO:0000256" key="4">
    <source>
        <dbReference type="ARBA" id="ARBA00038123"/>
    </source>
</evidence>
<protein>
    <submittedName>
        <fullName evidence="7">Uncharacterized protein</fullName>
    </submittedName>
</protein>
<reference evidence="7" key="1">
    <citation type="submission" date="2015-07" db="EMBL/GenBank/DDBJ databases">
        <title>Adaptation to a free-living lifestyle via gene acquisitions in the diplomonad Trepomonas sp. PC1.</title>
        <authorList>
            <person name="Xu F."/>
            <person name="Jerlstrom-Hultqvist J."/>
            <person name="Kolisko M."/>
            <person name="Simpson A.G.B."/>
            <person name="Roger A.J."/>
            <person name="Svard S.G."/>
            <person name="Andersson J.O."/>
        </authorList>
    </citation>
    <scope>NUCLEOTIDE SEQUENCE</scope>
    <source>
        <strain evidence="7">PC1</strain>
    </source>
</reference>
<keyword evidence="2" id="KW-0963">Cytoplasm</keyword>
<dbReference type="EMBL" id="GDID01002434">
    <property type="protein sequence ID" value="JAP94172.1"/>
    <property type="molecule type" value="Transcribed_RNA"/>
</dbReference>
<dbReference type="AlphaFoldDB" id="A0A146KBH5"/>
<dbReference type="PANTHER" id="PTHR20544:SF0">
    <property type="entry name" value="NUCLEOPROTEIN TPR_MLP1 DOMAIN-CONTAINING PROTEIN"/>
    <property type="match status" value="1"/>
</dbReference>
<sequence length="369" mass="43887">LNEDNVPLVSHLFSEYVQMKAIVTQFKAELLELKESTSFQQKILLPLQKDNKELLQENNQLRMRLIELEDFVNDQTVKIYPPEPQPFPQRKPTNQYVENIVIEEELDLLRSEIKTVQNQNNKLKQENDRLTNGIRDKQTKNEPSKDQQFYQVPSTMETNTQQPTKYIQQTENKSIITDEYVCCQCLIYQEQVMQQNRQLQNMQEKSQIPSNVFQNQFKAIQQQTIEQQKLLDVKTQRETELQHQIECLKQDITIQKENHAHQETTWVTGQIIQQKLEQKIQELTQQSFDYKTQIQEKQQLLAELQQSYFECQQQNKKADKTLERMKMVIDEQKTRLKFNEQLIQKLDMANKTLSAHVSKLSVENQLLKE</sequence>
<evidence type="ECO:0000256" key="5">
    <source>
        <dbReference type="SAM" id="Coils"/>
    </source>
</evidence>
<feature type="compositionally biased region" description="Polar residues" evidence="6">
    <location>
        <begin position="146"/>
        <end position="165"/>
    </location>
</feature>
<feature type="region of interest" description="Disordered" evidence="6">
    <location>
        <begin position="119"/>
        <end position="165"/>
    </location>
</feature>
<evidence type="ECO:0000313" key="7">
    <source>
        <dbReference type="EMBL" id="JAP94172.1"/>
    </source>
</evidence>
<dbReference type="PANTHER" id="PTHR20544">
    <property type="entry name" value="CENTROSOMAL PROTEIN CEP135"/>
    <property type="match status" value="1"/>
</dbReference>
<keyword evidence="3" id="KW-0206">Cytoskeleton</keyword>
<evidence type="ECO:0000256" key="3">
    <source>
        <dbReference type="ARBA" id="ARBA00023212"/>
    </source>
</evidence>
<name>A0A146KBH5_9EUKA</name>
<comment type="similarity">
    <text evidence="4">Belongs to the CEP135/TSGA10 family.</text>
</comment>
<evidence type="ECO:0000256" key="6">
    <source>
        <dbReference type="SAM" id="MobiDB-lite"/>
    </source>
</evidence>
<keyword evidence="5" id="KW-0175">Coiled coil</keyword>
<evidence type="ECO:0000256" key="1">
    <source>
        <dbReference type="ARBA" id="ARBA00004114"/>
    </source>
</evidence>
<feature type="non-terminal residue" evidence="7">
    <location>
        <position position="1"/>
    </location>
</feature>
<organism evidence="7">
    <name type="scientific">Trepomonas sp. PC1</name>
    <dbReference type="NCBI Taxonomy" id="1076344"/>
    <lineage>
        <taxon>Eukaryota</taxon>
        <taxon>Metamonada</taxon>
        <taxon>Diplomonadida</taxon>
        <taxon>Hexamitidae</taxon>
        <taxon>Hexamitinae</taxon>
        <taxon>Trepomonas</taxon>
    </lineage>
</organism>
<accession>A0A146KBH5</accession>
<feature type="coiled-coil region" evidence="5">
    <location>
        <begin position="273"/>
        <end position="314"/>
    </location>
</feature>
<proteinExistence type="inferred from homology"/>